<dbReference type="GO" id="GO:0005524">
    <property type="term" value="F:ATP binding"/>
    <property type="evidence" value="ECO:0007669"/>
    <property type="project" value="UniProtKB-UniRule"/>
</dbReference>
<evidence type="ECO:0000313" key="9">
    <source>
        <dbReference type="WBParaSite" id="PDA_v2.g21.t1"/>
    </source>
</evidence>
<dbReference type="PANTHER" id="PTHR48012">
    <property type="entry name" value="STERILE20-LIKE KINASE, ISOFORM B-RELATED"/>
    <property type="match status" value="1"/>
</dbReference>
<feature type="domain" description="Protein kinase" evidence="7">
    <location>
        <begin position="44"/>
        <end position="318"/>
    </location>
</feature>
<protein>
    <recommendedName>
        <fullName evidence="2">non-specific serine/threonine protein kinase</fullName>
        <ecNumber evidence="2">2.7.11.1</ecNumber>
    </recommendedName>
</protein>
<evidence type="ECO:0000256" key="4">
    <source>
        <dbReference type="ARBA" id="ARBA00022840"/>
    </source>
</evidence>
<dbReference type="InterPro" id="IPR000719">
    <property type="entry name" value="Prot_kinase_dom"/>
</dbReference>
<dbReference type="SUPFAM" id="SSF56112">
    <property type="entry name" value="Protein kinase-like (PK-like)"/>
    <property type="match status" value="1"/>
</dbReference>
<dbReference type="SMART" id="SM00220">
    <property type="entry name" value="S_TKc"/>
    <property type="match status" value="1"/>
</dbReference>
<dbReference type="InterPro" id="IPR050629">
    <property type="entry name" value="STE20/SPS1-PAK"/>
</dbReference>
<feature type="transmembrane region" description="Helical" evidence="6">
    <location>
        <begin position="461"/>
        <end position="484"/>
    </location>
</feature>
<dbReference type="InterPro" id="IPR017441">
    <property type="entry name" value="Protein_kinase_ATP_BS"/>
</dbReference>
<proteinExistence type="inferred from homology"/>
<dbReference type="WBParaSite" id="PDA_v2.g21.t1">
    <property type="protein sequence ID" value="PDA_v2.g21.t1"/>
    <property type="gene ID" value="PDA_v2.g21"/>
</dbReference>
<keyword evidence="3 5" id="KW-0547">Nucleotide-binding</keyword>
<dbReference type="GO" id="GO:0004674">
    <property type="term" value="F:protein serine/threonine kinase activity"/>
    <property type="evidence" value="ECO:0007669"/>
    <property type="project" value="UniProtKB-EC"/>
</dbReference>
<evidence type="ECO:0000256" key="1">
    <source>
        <dbReference type="ARBA" id="ARBA00008874"/>
    </source>
</evidence>
<dbReference type="PROSITE" id="PS50011">
    <property type="entry name" value="PROTEIN_KINASE_DOM"/>
    <property type="match status" value="1"/>
</dbReference>
<name>A0A914Q1I2_9BILA</name>
<dbReference type="PANTHER" id="PTHR48012:SF26">
    <property type="entry name" value="SERINE_THREONINE-PROTEIN KINASE DDB_G0283821-RELATED"/>
    <property type="match status" value="1"/>
</dbReference>
<sequence length="626" mass="70876">MLFRNKRRKNKICELLNDKQVLSYFNEILPTSDSIRIKDYEKRYVKVDELGNGRFGTIIKLLDQNTDTFVAGKVRVETFLKEYRNIQKLSLSNERIADFLGIVIDSSKIVILYEFAPNGNVKDKISDIPLSEAMALKYFYQTADALEFLHSQRTPVIHMDIKAANILLSATDNIKLANFGLVRDLTIGGFGMAVASEITEDFRATLLYVAPEVLKSEFGPGDRRAYSAAADIWSLGCTLVEMLTCFPPYFEYYDDCDNFYNDVLSRANGSSEDQLPYDCFSLVPTSSTIIRFIVHKIFDKTPSSRISAEGLLSFLQSLTADNLHHKEKLEGEFQKAYESSQKTIVCGSLQHRRNSKANLHKEQSEQEINTTTAAKKRGLFQSIKGLSIQSLTKLRGNNIDSVKGEPSLSSIFIKSFLSVASFVLVGLTALSIFFLIAFGVIVVVRKIISHFCECDLMAPPILIISGIFLILLFGLLFSCCMVALGEYKYRVANKSLHSSRFFVRRPDKDIRLFGFQLIRGRRLVLKPFKPDFEDDEEEPREIPQHVDEDDDRYCQLPTPIPPQDDDEHDLEAATVSITTSESNNQWPKTIEEEATRKLATTAYTPLGNTFEDLYNDEPPPTPTIIY</sequence>
<evidence type="ECO:0000256" key="2">
    <source>
        <dbReference type="ARBA" id="ARBA00012513"/>
    </source>
</evidence>
<feature type="transmembrane region" description="Helical" evidence="6">
    <location>
        <begin position="416"/>
        <end position="441"/>
    </location>
</feature>
<dbReference type="InterPro" id="IPR008271">
    <property type="entry name" value="Ser/Thr_kinase_AS"/>
</dbReference>
<accession>A0A914Q1I2</accession>
<dbReference type="Proteomes" id="UP000887578">
    <property type="component" value="Unplaced"/>
</dbReference>
<organism evidence="8 9">
    <name type="scientific">Panagrolaimus davidi</name>
    <dbReference type="NCBI Taxonomy" id="227884"/>
    <lineage>
        <taxon>Eukaryota</taxon>
        <taxon>Metazoa</taxon>
        <taxon>Ecdysozoa</taxon>
        <taxon>Nematoda</taxon>
        <taxon>Chromadorea</taxon>
        <taxon>Rhabditida</taxon>
        <taxon>Tylenchina</taxon>
        <taxon>Panagrolaimomorpha</taxon>
        <taxon>Panagrolaimoidea</taxon>
        <taxon>Panagrolaimidae</taxon>
        <taxon>Panagrolaimus</taxon>
    </lineage>
</organism>
<evidence type="ECO:0000313" key="8">
    <source>
        <dbReference type="Proteomes" id="UP000887578"/>
    </source>
</evidence>
<dbReference type="EC" id="2.7.11.1" evidence="2"/>
<keyword evidence="6" id="KW-1133">Transmembrane helix</keyword>
<feature type="binding site" evidence="5">
    <location>
        <position position="73"/>
    </location>
    <ligand>
        <name>ATP</name>
        <dbReference type="ChEBI" id="CHEBI:30616"/>
    </ligand>
</feature>
<evidence type="ECO:0000256" key="5">
    <source>
        <dbReference type="PROSITE-ProRule" id="PRU10141"/>
    </source>
</evidence>
<keyword evidence="6" id="KW-0812">Transmembrane</keyword>
<dbReference type="InterPro" id="IPR011009">
    <property type="entry name" value="Kinase-like_dom_sf"/>
</dbReference>
<dbReference type="GO" id="GO:0005737">
    <property type="term" value="C:cytoplasm"/>
    <property type="evidence" value="ECO:0007669"/>
    <property type="project" value="TreeGrafter"/>
</dbReference>
<keyword evidence="4 5" id="KW-0067">ATP-binding</keyword>
<dbReference type="AlphaFoldDB" id="A0A914Q1I2"/>
<dbReference type="PROSITE" id="PS00107">
    <property type="entry name" value="PROTEIN_KINASE_ATP"/>
    <property type="match status" value="1"/>
</dbReference>
<evidence type="ECO:0000256" key="3">
    <source>
        <dbReference type="ARBA" id="ARBA00022741"/>
    </source>
</evidence>
<dbReference type="Pfam" id="PF00069">
    <property type="entry name" value="Pkinase"/>
    <property type="match status" value="1"/>
</dbReference>
<evidence type="ECO:0000259" key="7">
    <source>
        <dbReference type="PROSITE" id="PS50011"/>
    </source>
</evidence>
<dbReference type="PROSITE" id="PS00108">
    <property type="entry name" value="PROTEIN_KINASE_ST"/>
    <property type="match status" value="1"/>
</dbReference>
<keyword evidence="8" id="KW-1185">Reference proteome</keyword>
<keyword evidence="6" id="KW-0472">Membrane</keyword>
<comment type="similarity">
    <text evidence="1">Belongs to the protein kinase superfamily. STE Ser/Thr protein kinase family. STE20 subfamily.</text>
</comment>
<evidence type="ECO:0000256" key="6">
    <source>
        <dbReference type="SAM" id="Phobius"/>
    </source>
</evidence>
<dbReference type="Gene3D" id="1.10.510.10">
    <property type="entry name" value="Transferase(Phosphotransferase) domain 1"/>
    <property type="match status" value="1"/>
</dbReference>
<reference evidence="9" key="1">
    <citation type="submission" date="2022-11" db="UniProtKB">
        <authorList>
            <consortium name="WormBaseParasite"/>
        </authorList>
    </citation>
    <scope>IDENTIFICATION</scope>
</reference>